<gene>
    <name evidence="3" type="primary">KNAG0A05650</name>
    <name evidence="3" type="ordered locus">KNAG_0A05650</name>
</gene>
<dbReference type="Gene3D" id="1.10.287.110">
    <property type="entry name" value="DnaJ domain"/>
    <property type="match status" value="1"/>
</dbReference>
<dbReference type="PANTHER" id="PTHR43908">
    <property type="entry name" value="AT29763P-RELATED"/>
    <property type="match status" value="1"/>
</dbReference>
<feature type="domain" description="J" evidence="2">
    <location>
        <begin position="23"/>
        <end position="87"/>
    </location>
</feature>
<dbReference type="GeneID" id="34523864"/>
<dbReference type="HOGENOM" id="CLU_1532795_0_0_1"/>
<dbReference type="PROSITE" id="PS50076">
    <property type="entry name" value="DNAJ_2"/>
    <property type="match status" value="1"/>
</dbReference>
<protein>
    <recommendedName>
        <fullName evidence="2">J domain-containing protein</fullName>
    </recommendedName>
</protein>
<dbReference type="RefSeq" id="XP_022462475.1">
    <property type="nucleotide sequence ID" value="XM_022609985.1"/>
</dbReference>
<dbReference type="Proteomes" id="UP000006310">
    <property type="component" value="Chromosome 1"/>
</dbReference>
<proteinExistence type="predicted"/>
<evidence type="ECO:0000313" key="3">
    <source>
        <dbReference type="EMBL" id="CCK68229.1"/>
    </source>
</evidence>
<dbReference type="CDD" id="cd06257">
    <property type="entry name" value="DnaJ"/>
    <property type="match status" value="1"/>
</dbReference>
<evidence type="ECO:0000313" key="4">
    <source>
        <dbReference type="Proteomes" id="UP000006310"/>
    </source>
</evidence>
<keyword evidence="4" id="KW-1185">Reference proteome</keyword>
<keyword evidence="1" id="KW-0472">Membrane</keyword>
<dbReference type="InterPro" id="IPR001623">
    <property type="entry name" value="DnaJ_domain"/>
</dbReference>
<dbReference type="STRING" id="1071383.J7S2K8"/>
<sequence>MARVTSSSHTNLNEQILSKENGTYYDVIGVDIGVSQRQLKMSYKELITKLHPDKNSSPGAKEAFALVHKAYKTLSNKQKRAMYDKYGNDAFSRKTDGSADKPFNSRDPHGAVIDSLITSTENGNMAGNFISYQNSQHTANNEEKQRIQTFMETAIKLLPLVVICLLPVLEILLFE</sequence>
<evidence type="ECO:0000256" key="1">
    <source>
        <dbReference type="SAM" id="Phobius"/>
    </source>
</evidence>
<dbReference type="KEGG" id="kng:KNAG_0A05650"/>
<feature type="transmembrane region" description="Helical" evidence="1">
    <location>
        <begin position="154"/>
        <end position="174"/>
    </location>
</feature>
<keyword evidence="1" id="KW-0812">Transmembrane</keyword>
<reference evidence="4" key="2">
    <citation type="submission" date="2012-08" db="EMBL/GenBank/DDBJ databases">
        <title>Genome sequence of Kazachstania naganishii.</title>
        <authorList>
            <person name="Gordon J.L."/>
            <person name="Armisen D."/>
            <person name="Proux-Wera E."/>
            <person name="OhEigeartaigh S.S."/>
            <person name="Byrne K.P."/>
            <person name="Wolfe K.H."/>
        </authorList>
    </citation>
    <scope>NUCLEOTIDE SEQUENCE [LARGE SCALE GENOMIC DNA]</scope>
    <source>
        <strain evidence="4">ATCC MYA-139 / BCRC 22969 / CBS 8797 / CCRC 22969 / KCTC 17520 / NBRC 10181 / NCYC 3082</strain>
    </source>
</reference>
<dbReference type="AlphaFoldDB" id="J7S2K8"/>
<dbReference type="eggNOG" id="KOG0714">
    <property type="taxonomic scope" value="Eukaryota"/>
</dbReference>
<accession>J7S2K8</accession>
<dbReference type="EMBL" id="HE978314">
    <property type="protein sequence ID" value="CCK68229.1"/>
    <property type="molecule type" value="Genomic_DNA"/>
</dbReference>
<dbReference type="SUPFAM" id="SSF46565">
    <property type="entry name" value="Chaperone J-domain"/>
    <property type="match status" value="1"/>
</dbReference>
<keyword evidence="1" id="KW-1133">Transmembrane helix</keyword>
<reference evidence="3 4" key="1">
    <citation type="journal article" date="2011" name="Proc. Natl. Acad. Sci. U.S.A.">
        <title>Evolutionary erosion of yeast sex chromosomes by mating-type switching accidents.</title>
        <authorList>
            <person name="Gordon J.L."/>
            <person name="Armisen D."/>
            <person name="Proux-Wera E."/>
            <person name="Oheigeartaigh S.S."/>
            <person name="Byrne K.P."/>
            <person name="Wolfe K.H."/>
        </authorList>
    </citation>
    <scope>NUCLEOTIDE SEQUENCE [LARGE SCALE GENOMIC DNA]</scope>
    <source>
        <strain evidence="4">ATCC MYA-139 / BCRC 22969 / CBS 8797 / CCRC 22969 / KCTC 17520 / NBRC 10181 / NCYC 3082</strain>
    </source>
</reference>
<dbReference type="SMART" id="SM00271">
    <property type="entry name" value="DnaJ"/>
    <property type="match status" value="1"/>
</dbReference>
<dbReference type="Pfam" id="PF00226">
    <property type="entry name" value="DnaJ"/>
    <property type="match status" value="1"/>
</dbReference>
<organism evidence="3 4">
    <name type="scientific">Huiozyma naganishii (strain ATCC MYA-139 / BCRC 22969 / CBS 8797 / KCTC 17520 / NBRC 10181 / NCYC 3082 / Yp74L-3)</name>
    <name type="common">Yeast</name>
    <name type="synonym">Kazachstania naganishii</name>
    <dbReference type="NCBI Taxonomy" id="1071383"/>
    <lineage>
        <taxon>Eukaryota</taxon>
        <taxon>Fungi</taxon>
        <taxon>Dikarya</taxon>
        <taxon>Ascomycota</taxon>
        <taxon>Saccharomycotina</taxon>
        <taxon>Saccharomycetes</taxon>
        <taxon>Saccharomycetales</taxon>
        <taxon>Saccharomycetaceae</taxon>
        <taxon>Huiozyma</taxon>
    </lineage>
</organism>
<dbReference type="PRINTS" id="PR00625">
    <property type="entry name" value="JDOMAIN"/>
</dbReference>
<name>J7S2K8_HUIN7</name>
<dbReference type="OrthoDB" id="10250354at2759"/>
<evidence type="ECO:0000259" key="2">
    <source>
        <dbReference type="PROSITE" id="PS50076"/>
    </source>
</evidence>
<dbReference type="InterPro" id="IPR036869">
    <property type="entry name" value="J_dom_sf"/>
</dbReference>
<dbReference type="InterPro" id="IPR051100">
    <property type="entry name" value="DnaJ_subfamily_B/C"/>
</dbReference>